<evidence type="ECO:0000256" key="12">
    <source>
        <dbReference type="ARBA" id="ARBA00023002"/>
    </source>
</evidence>
<feature type="domain" description="FYVE-type" evidence="22">
    <location>
        <begin position="1385"/>
        <end position="1456"/>
    </location>
</feature>
<feature type="domain" description="FAD-binding FR-type" evidence="23">
    <location>
        <begin position="309"/>
        <end position="420"/>
    </location>
</feature>
<feature type="transmembrane region" description="Helical" evidence="20">
    <location>
        <begin position="34"/>
        <end position="59"/>
    </location>
</feature>
<dbReference type="PROSITE" id="PS50089">
    <property type="entry name" value="ZF_RING_2"/>
    <property type="match status" value="1"/>
</dbReference>
<dbReference type="SFLD" id="SFLDG01168">
    <property type="entry name" value="Ferric_reductase_subgroup_(FRE"/>
    <property type="match status" value="1"/>
</dbReference>
<evidence type="ECO:0000313" key="24">
    <source>
        <dbReference type="EMBL" id="TFY72737.1"/>
    </source>
</evidence>
<keyword evidence="5" id="KW-1003">Cell membrane</keyword>
<evidence type="ECO:0000256" key="15">
    <source>
        <dbReference type="ARBA" id="ARBA00023180"/>
    </source>
</evidence>
<dbReference type="InterPro" id="IPR000306">
    <property type="entry name" value="Znf_FYVE"/>
</dbReference>
<evidence type="ECO:0000256" key="7">
    <source>
        <dbReference type="ARBA" id="ARBA00022723"/>
    </source>
</evidence>
<dbReference type="GO" id="GO:0006879">
    <property type="term" value="P:intracellular iron ion homeostasis"/>
    <property type="evidence" value="ECO:0007669"/>
    <property type="project" value="TreeGrafter"/>
</dbReference>
<evidence type="ECO:0000256" key="5">
    <source>
        <dbReference type="ARBA" id="ARBA00022475"/>
    </source>
</evidence>
<feature type="repeat" description="ANK" evidence="17">
    <location>
        <begin position="843"/>
        <end position="867"/>
    </location>
</feature>
<reference evidence="24 25" key="1">
    <citation type="submission" date="2019-02" db="EMBL/GenBank/DDBJ databases">
        <title>Genome sequencing of the rare red list fungi Dentipellis fragilis.</title>
        <authorList>
            <person name="Buettner E."/>
            <person name="Kellner H."/>
        </authorList>
    </citation>
    <scope>NUCLEOTIDE SEQUENCE [LARGE SCALE GENOMIC DNA]</scope>
    <source>
        <strain evidence="24 25">DSM 105465</strain>
    </source>
</reference>
<dbReference type="InterPro" id="IPR051410">
    <property type="entry name" value="Ferric/Cupric_Reductase"/>
</dbReference>
<feature type="transmembrane region" description="Helical" evidence="20">
    <location>
        <begin position="224"/>
        <end position="243"/>
    </location>
</feature>
<keyword evidence="25" id="KW-1185">Reference proteome</keyword>
<dbReference type="Pfam" id="PF12796">
    <property type="entry name" value="Ank_2"/>
    <property type="match status" value="1"/>
</dbReference>
<evidence type="ECO:0000259" key="22">
    <source>
        <dbReference type="PROSITE" id="PS50178"/>
    </source>
</evidence>
<feature type="repeat" description="ANK" evidence="17">
    <location>
        <begin position="776"/>
        <end position="799"/>
    </location>
</feature>
<keyword evidence="12" id="KW-0560">Oxidoreductase</keyword>
<evidence type="ECO:0000256" key="19">
    <source>
        <dbReference type="SAM" id="MobiDB-lite"/>
    </source>
</evidence>
<evidence type="ECO:0000259" key="21">
    <source>
        <dbReference type="PROSITE" id="PS50089"/>
    </source>
</evidence>
<dbReference type="Proteomes" id="UP000298327">
    <property type="component" value="Unassembled WGS sequence"/>
</dbReference>
<dbReference type="EC" id="1.16.1.9" evidence="3"/>
<evidence type="ECO:0000256" key="1">
    <source>
        <dbReference type="ARBA" id="ARBA00004651"/>
    </source>
</evidence>
<dbReference type="InterPro" id="IPR039261">
    <property type="entry name" value="FNR_nucleotide-bd"/>
</dbReference>
<evidence type="ECO:0000256" key="3">
    <source>
        <dbReference type="ARBA" id="ARBA00012668"/>
    </source>
</evidence>
<evidence type="ECO:0000256" key="4">
    <source>
        <dbReference type="ARBA" id="ARBA00022448"/>
    </source>
</evidence>
<evidence type="ECO:0000256" key="20">
    <source>
        <dbReference type="SAM" id="Phobius"/>
    </source>
</evidence>
<dbReference type="InterPro" id="IPR013130">
    <property type="entry name" value="Fe3_Rdtase_TM_dom"/>
</dbReference>
<evidence type="ECO:0000256" key="16">
    <source>
        <dbReference type="ARBA" id="ARBA00048483"/>
    </source>
</evidence>
<keyword evidence="9" id="KW-0862">Zinc</keyword>
<feature type="repeat" description="ANK" evidence="17">
    <location>
        <begin position="885"/>
        <end position="918"/>
    </location>
</feature>
<dbReference type="InterPro" id="IPR036770">
    <property type="entry name" value="Ankyrin_rpt-contain_sf"/>
</dbReference>
<dbReference type="Gene3D" id="3.30.40.10">
    <property type="entry name" value="Zinc/RING finger domain, C3HC4 (zinc finger)"/>
    <property type="match status" value="2"/>
</dbReference>
<organism evidence="24 25">
    <name type="scientific">Dentipellis fragilis</name>
    <dbReference type="NCBI Taxonomy" id="205917"/>
    <lineage>
        <taxon>Eukaryota</taxon>
        <taxon>Fungi</taxon>
        <taxon>Dikarya</taxon>
        <taxon>Basidiomycota</taxon>
        <taxon>Agaricomycotina</taxon>
        <taxon>Agaricomycetes</taxon>
        <taxon>Russulales</taxon>
        <taxon>Hericiaceae</taxon>
        <taxon>Dentipellis</taxon>
    </lineage>
</organism>
<dbReference type="Pfam" id="PF01794">
    <property type="entry name" value="Ferric_reduct"/>
    <property type="match status" value="1"/>
</dbReference>
<comment type="subcellular location">
    <subcellularLocation>
        <location evidence="1">Cell membrane</location>
        <topology evidence="1">Multi-pass membrane protein</topology>
    </subcellularLocation>
</comment>
<dbReference type="PROSITE" id="PS50088">
    <property type="entry name" value="ANK_REPEAT"/>
    <property type="match status" value="4"/>
</dbReference>
<keyword evidence="4" id="KW-0813">Transport</keyword>
<dbReference type="InterPro" id="IPR013121">
    <property type="entry name" value="Fe_red_NAD-bd_6"/>
</dbReference>
<dbReference type="Gene3D" id="1.25.40.20">
    <property type="entry name" value="Ankyrin repeat-containing domain"/>
    <property type="match status" value="2"/>
</dbReference>
<dbReference type="CDD" id="cd16489">
    <property type="entry name" value="mRING-CH-C4HC2H_ZNRF"/>
    <property type="match status" value="1"/>
</dbReference>
<comment type="catalytic activity">
    <reaction evidence="16">
        <text>2 a Fe(II)-siderophore + NADP(+) + H(+) = 2 a Fe(III)-siderophore + NADPH</text>
        <dbReference type="Rhea" id="RHEA:28795"/>
        <dbReference type="Rhea" id="RHEA-COMP:11342"/>
        <dbReference type="Rhea" id="RHEA-COMP:11344"/>
        <dbReference type="ChEBI" id="CHEBI:15378"/>
        <dbReference type="ChEBI" id="CHEBI:29033"/>
        <dbReference type="ChEBI" id="CHEBI:29034"/>
        <dbReference type="ChEBI" id="CHEBI:57783"/>
        <dbReference type="ChEBI" id="CHEBI:58349"/>
        <dbReference type="EC" id="1.16.1.9"/>
    </reaction>
</comment>
<name>A0A4Y9ZFF9_9AGAM</name>
<dbReference type="CDD" id="cd06186">
    <property type="entry name" value="NOX_Duox_like_FAD_NADP"/>
    <property type="match status" value="1"/>
</dbReference>
<feature type="transmembrane region" description="Helical" evidence="20">
    <location>
        <begin position="119"/>
        <end position="141"/>
    </location>
</feature>
<evidence type="ECO:0000256" key="6">
    <source>
        <dbReference type="ARBA" id="ARBA00022692"/>
    </source>
</evidence>
<feature type="transmembrane region" description="Helical" evidence="20">
    <location>
        <begin position="250"/>
        <end position="271"/>
    </location>
</feature>
<accession>A0A4Y9ZFF9</accession>
<dbReference type="Pfam" id="PF13857">
    <property type="entry name" value="Ank_5"/>
    <property type="match status" value="1"/>
</dbReference>
<feature type="domain" description="RING-type" evidence="21">
    <location>
        <begin position="1553"/>
        <end position="1593"/>
    </location>
</feature>
<keyword evidence="7" id="KW-0479">Metal-binding</keyword>
<dbReference type="GO" id="GO:0015677">
    <property type="term" value="P:copper ion import"/>
    <property type="evidence" value="ECO:0007669"/>
    <property type="project" value="TreeGrafter"/>
</dbReference>
<dbReference type="PANTHER" id="PTHR32361">
    <property type="entry name" value="FERRIC/CUPRIC REDUCTASE TRANSMEMBRANE COMPONENT"/>
    <property type="match status" value="1"/>
</dbReference>
<dbReference type="SFLD" id="SFLDS00052">
    <property type="entry name" value="Ferric_Reductase_Domain"/>
    <property type="match status" value="1"/>
</dbReference>
<dbReference type="GO" id="GO:0052851">
    <property type="term" value="F:ferric-chelate reductase (NADPH) activity"/>
    <property type="evidence" value="ECO:0007669"/>
    <property type="project" value="UniProtKB-EC"/>
</dbReference>
<dbReference type="SUPFAM" id="SSF63380">
    <property type="entry name" value="Riboflavin synthase domain-like"/>
    <property type="match status" value="1"/>
</dbReference>
<dbReference type="SUPFAM" id="SSF57850">
    <property type="entry name" value="RING/U-box"/>
    <property type="match status" value="1"/>
</dbReference>
<evidence type="ECO:0000256" key="13">
    <source>
        <dbReference type="ARBA" id="ARBA00023065"/>
    </source>
</evidence>
<dbReference type="InterPro" id="IPR017455">
    <property type="entry name" value="Znf_FYVE-rel"/>
</dbReference>
<dbReference type="InterPro" id="IPR002110">
    <property type="entry name" value="Ankyrin_rpt"/>
</dbReference>
<evidence type="ECO:0000256" key="11">
    <source>
        <dbReference type="ARBA" id="ARBA00022989"/>
    </source>
</evidence>
<feature type="region of interest" description="Disordered" evidence="19">
    <location>
        <begin position="66"/>
        <end position="85"/>
    </location>
</feature>
<dbReference type="InterPro" id="IPR013083">
    <property type="entry name" value="Znf_RING/FYVE/PHD"/>
</dbReference>
<dbReference type="PROSITE" id="PS50297">
    <property type="entry name" value="ANK_REP_REGION"/>
    <property type="match status" value="3"/>
</dbReference>
<dbReference type="Pfam" id="PF08022">
    <property type="entry name" value="FAD_binding_8"/>
    <property type="match status" value="1"/>
</dbReference>
<feature type="compositionally biased region" description="Basic and acidic residues" evidence="19">
    <location>
        <begin position="72"/>
        <end position="85"/>
    </location>
</feature>
<evidence type="ECO:0000256" key="8">
    <source>
        <dbReference type="ARBA" id="ARBA00022771"/>
    </source>
</evidence>
<keyword evidence="17" id="KW-0040">ANK repeat</keyword>
<keyword evidence="15" id="KW-0325">Glycoprotein</keyword>
<dbReference type="PANTHER" id="PTHR32361:SF9">
    <property type="entry name" value="FERRIC REDUCTASE TRANSMEMBRANE COMPONENT 3-RELATED"/>
    <property type="match status" value="1"/>
</dbReference>
<gene>
    <name evidence="24" type="ORF">EVG20_g275</name>
</gene>
<dbReference type="SUPFAM" id="SSF48403">
    <property type="entry name" value="Ankyrin repeat"/>
    <property type="match status" value="1"/>
</dbReference>
<dbReference type="InterPro" id="IPR013112">
    <property type="entry name" value="FAD-bd_8"/>
</dbReference>
<evidence type="ECO:0000256" key="14">
    <source>
        <dbReference type="ARBA" id="ARBA00023136"/>
    </source>
</evidence>
<evidence type="ECO:0000256" key="17">
    <source>
        <dbReference type="PROSITE-ProRule" id="PRU00023"/>
    </source>
</evidence>
<evidence type="ECO:0000256" key="2">
    <source>
        <dbReference type="ARBA" id="ARBA00006278"/>
    </source>
</evidence>
<dbReference type="Gene3D" id="2.40.30.10">
    <property type="entry name" value="Translation factors"/>
    <property type="match status" value="1"/>
</dbReference>
<keyword evidence="13" id="KW-0406">Ion transport</keyword>
<comment type="similarity">
    <text evidence="2">Belongs to the ferric reductase (FRE) family.</text>
</comment>
<dbReference type="SUPFAM" id="SSF57903">
    <property type="entry name" value="FYVE/PHD zinc finger"/>
    <property type="match status" value="1"/>
</dbReference>
<evidence type="ECO:0000256" key="9">
    <source>
        <dbReference type="ARBA" id="ARBA00022833"/>
    </source>
</evidence>
<comment type="caution">
    <text evidence="24">The sequence shown here is derived from an EMBL/GenBank/DDBJ whole genome shotgun (WGS) entry which is preliminary data.</text>
</comment>
<dbReference type="PROSITE" id="PS50178">
    <property type="entry name" value="ZF_FYVE"/>
    <property type="match status" value="1"/>
</dbReference>
<evidence type="ECO:0000256" key="18">
    <source>
        <dbReference type="PROSITE-ProRule" id="PRU00175"/>
    </source>
</evidence>
<dbReference type="SMART" id="SM00184">
    <property type="entry name" value="RING"/>
    <property type="match status" value="2"/>
</dbReference>
<dbReference type="SMART" id="SM00064">
    <property type="entry name" value="FYVE"/>
    <property type="match status" value="1"/>
</dbReference>
<dbReference type="SUPFAM" id="SSF52343">
    <property type="entry name" value="Ferredoxin reductase-like, C-terminal NADP-linked domain"/>
    <property type="match status" value="1"/>
</dbReference>
<keyword evidence="6 20" id="KW-0812">Transmembrane</keyword>
<sequence>MPSSHLLAPASRRASSATDRLIKAEQQRKYVKELWLFLAAIIAALTLFRLASFALAWFFKPNPPETSPSKLNDSEKAVGEVPEKGRPGVTSWRRIPRAAASLFRTVAFRWTIPIGLSSVASVSELTFIIGYIVAMFIWLLVDTRDLTTMFWEDRAAHLASSNLALVVALAGKNNVISFLTGIGHEKLNVLHRAAARTCLILLWMHAIARITSGLSDRTDLSHGWMRMGAVGLIAFTLATILSIRPFRQLAFEFFLVSHITLIAIFLIGGVIHTREVGFDDYIWPALLVWGLDRFLRVSRLVWNSRVWGGLNRTCSTATVELLSEDTIRLTFRQRFSWNAGQHAYVILPTVSTLPTEAHPFTIASIPGNLDGSRGEKEREVVFLIRGRSGFTGRLREHAVKTGTCNVPAMIDGPYGCPPDLRSFSTCILIAGGSGVSYTLPLLMDVIRNANKRDSSTRRVVFVWAVRDPGHLSWISEVLGKALSAAPSWLDVEPRIYVTSSRAADLAMPTVEYRESNTSVPTLQSPVKEKQQDLPTYSAFKITPGRPSIPRLLQDEVSESAGPVSVDVAGPSAIAQSVRSALRSGITSPMSVLKGAPSVVLHVETFGMVKGISLLWCSCAPPGLTSPVASDVAAGVASTPAMSATTPFQGHMDSSKFPVTAFHPHSASAAAHEDDEEDVFVYPAEEEEDEEDEFVYPGAEIVKPVEVQVSPLASVSKISSAPAPPPSKAIASPAQLEALYAAASSGDLPLLQSIFKKAAEVENVDMFAMANDATSRTGLTALHAAASRGHLEIVKWLMEHCGAMSDLEDKEGETALHKAALHGHLNVIKYLLSQKANVLAQDADGWTALHNACSKGYLDIVRWLCEQGGACTSVEGTPGVDLRSKGGWTPLMNAASKGHLPVVLYLLTKRSANPLVRNNWGETAYDAAAAVFEVWICEVLSRFEADRWHNTNVPYDPLAVHTTVPLILHENQRLDNRLKTLAVNGGRPRFSASGLGKHGRRPPFELKLPWLQGQKSIPAWRSDVQLPLREEPLTLPIPGSKDHPPREGAERSHFWLSDWTLDVTHPNVDAETGWQYAHSFDDPDDGWTPEPPPQLERLLTGGTTIAAGLGASGSGGRTRSRSNSAQSQSWVRRRRWVRVMRRRLDIPPLPFLEPDGNMYHWLSDGTMVPFAETIEDFHDMSGSGGGDEGGGQELAVIPNIPFSSSQDYVSRARYLAGVNDDETEVNIEGDSALDARRAIAKLDRATMELRHGIAGDGDLERRTHAEVLLHAYTRELERRKSAADSRGFLIAGDDGATVDDDDDDDDEFRYPGVSPTETTFRPPSIRSYATDYFSRPSSSRTPADLTPHLAQAPEFRVPTHEAPQKVVTPRYTTPTPHEVHARWERDDHALECRQCQRRFTFILRRHCRRCGRIFCDRCSSYRVLLDPSDIVTDPALPETTATTSSQRVCQSCYEEVNVSIPSRFRELRPTSMERIFIDQERLSVPRFSRESSSQLSDLADCPVCNQNLADLGSVSAQEAHVKNCLEGGTGKTPQTSRYLVYRLPGESLLIGTECVICLEEFVEGSMVARLSCLCSFHNACLSSWLQRGKSCPVHARDP</sequence>
<evidence type="ECO:0000259" key="23">
    <source>
        <dbReference type="PROSITE" id="PS51384"/>
    </source>
</evidence>
<keyword evidence="8 18" id="KW-0863">Zinc-finger</keyword>
<keyword evidence="10" id="KW-0249">Electron transport</keyword>
<evidence type="ECO:0000256" key="10">
    <source>
        <dbReference type="ARBA" id="ARBA00022982"/>
    </source>
</evidence>
<dbReference type="GO" id="GO:0008270">
    <property type="term" value="F:zinc ion binding"/>
    <property type="evidence" value="ECO:0007669"/>
    <property type="project" value="UniProtKB-KW"/>
</dbReference>
<dbReference type="Pfam" id="PF13639">
    <property type="entry name" value="zf-RING_2"/>
    <property type="match status" value="1"/>
</dbReference>
<dbReference type="Pfam" id="PF01363">
    <property type="entry name" value="FYVE"/>
    <property type="match status" value="1"/>
</dbReference>
<dbReference type="EMBL" id="SEOQ01000006">
    <property type="protein sequence ID" value="TFY72737.1"/>
    <property type="molecule type" value="Genomic_DNA"/>
</dbReference>
<dbReference type="GO" id="GO:0005886">
    <property type="term" value="C:plasma membrane"/>
    <property type="evidence" value="ECO:0007669"/>
    <property type="project" value="UniProtKB-SubCell"/>
</dbReference>
<dbReference type="InterPro" id="IPR011011">
    <property type="entry name" value="Znf_FYVE_PHD"/>
</dbReference>
<dbReference type="Pfam" id="PF00023">
    <property type="entry name" value="Ank"/>
    <property type="match status" value="1"/>
</dbReference>
<feature type="repeat" description="ANK" evidence="17">
    <location>
        <begin position="810"/>
        <end position="842"/>
    </location>
</feature>
<dbReference type="InterPro" id="IPR001841">
    <property type="entry name" value="Znf_RING"/>
</dbReference>
<evidence type="ECO:0000313" key="25">
    <source>
        <dbReference type="Proteomes" id="UP000298327"/>
    </source>
</evidence>
<dbReference type="GO" id="GO:0006826">
    <property type="term" value="P:iron ion transport"/>
    <property type="evidence" value="ECO:0007669"/>
    <property type="project" value="TreeGrafter"/>
</dbReference>
<dbReference type="InterPro" id="IPR017938">
    <property type="entry name" value="Riboflavin_synthase-like_b-brl"/>
</dbReference>
<protein>
    <recommendedName>
        <fullName evidence="3">ferric-chelate reductase (NADPH)</fullName>
        <ecNumber evidence="3">1.16.1.9</ecNumber>
    </recommendedName>
</protein>
<keyword evidence="14 20" id="KW-0472">Membrane</keyword>
<dbReference type="InterPro" id="IPR017927">
    <property type="entry name" value="FAD-bd_FR_type"/>
</dbReference>
<dbReference type="Pfam" id="PF08030">
    <property type="entry name" value="NAD_binding_6"/>
    <property type="match status" value="1"/>
</dbReference>
<keyword evidence="11 20" id="KW-1133">Transmembrane helix</keyword>
<dbReference type="SMART" id="SM00248">
    <property type="entry name" value="ANK"/>
    <property type="match status" value="5"/>
</dbReference>
<dbReference type="OrthoDB" id="10057496at2759"/>
<feature type="region of interest" description="Disordered" evidence="19">
    <location>
        <begin position="1104"/>
        <end position="1125"/>
    </location>
</feature>
<proteinExistence type="inferred from homology"/>
<dbReference type="Gene3D" id="3.40.50.80">
    <property type="entry name" value="Nucleotide-binding domain of ferredoxin-NADP reductase (FNR) module"/>
    <property type="match status" value="1"/>
</dbReference>
<dbReference type="STRING" id="205917.A0A4Y9ZFF9"/>
<dbReference type="PROSITE" id="PS51384">
    <property type="entry name" value="FAD_FR"/>
    <property type="match status" value="1"/>
</dbReference>